<dbReference type="InterPro" id="IPR013083">
    <property type="entry name" value="Znf_RING/FYVE/PHD"/>
</dbReference>
<dbReference type="GO" id="GO:0061630">
    <property type="term" value="F:ubiquitin protein ligase activity"/>
    <property type="evidence" value="ECO:0007669"/>
    <property type="project" value="UniProtKB-EC"/>
</dbReference>
<evidence type="ECO:0000259" key="11">
    <source>
        <dbReference type="PROSITE" id="PS50089"/>
    </source>
</evidence>
<name>A0A438N8W5_EXOME</name>
<dbReference type="GO" id="GO:0016567">
    <property type="term" value="P:protein ubiquitination"/>
    <property type="evidence" value="ECO:0007669"/>
    <property type="project" value="InterPro"/>
</dbReference>
<dbReference type="VEuPathDB" id="FungiDB:PV10_02149"/>
<gene>
    <name evidence="13" type="ORF">B0A52_04434</name>
</gene>
<dbReference type="Pfam" id="PF01485">
    <property type="entry name" value="IBR"/>
    <property type="match status" value="1"/>
</dbReference>
<accession>A0A438N8W5</accession>
<evidence type="ECO:0000256" key="5">
    <source>
        <dbReference type="ARBA" id="ARBA00022737"/>
    </source>
</evidence>
<evidence type="ECO:0000256" key="2">
    <source>
        <dbReference type="ARBA" id="ARBA00012251"/>
    </source>
</evidence>
<dbReference type="PANTHER" id="PTHR11685">
    <property type="entry name" value="RBR FAMILY RING FINGER AND IBR DOMAIN-CONTAINING"/>
    <property type="match status" value="1"/>
</dbReference>
<dbReference type="EC" id="2.3.2.31" evidence="2"/>
<feature type="domain" description="RING-type" evidence="12">
    <location>
        <begin position="475"/>
        <end position="654"/>
    </location>
</feature>
<sequence length="654" mass="73596">MAQYGHRPNPHFHREQPFSNSFDHNPPEHMRLRGNSLSQTPMSTPPLLRCDTRGISILFAAGGEINHIGLVSSPNDDTQVRSHGLLTREHQQANTDTIICTWYNPSKVVWLHYGDPKSAKHACDRLTTKIHTRMIKPELVPPNPQISSTNPVWTVRLANVHPRTDKREILSHLKYIPPLNVLHNPPTIDKTDDETIEAIFTGLNHFGRQVRSFDVIALPWKGQLRAFVTFSSQIDVESALQLHNRHIASIGSRVFVERKVTARISLLSTVYYAIKADMSALNFDNTDEQLDRIRIIAAAGKTFSFMSIWIVGSTTLSVTKAMIQVQLLTRGMVLLNHRGGPLWDEFYASDAGSAEIQGHNKHGLLFLYRDLSTRRILAYGRKDQVMSARGSLMDGIRSRSGNLHLIRMDSGLTQEAKEYGLLHLRSKFGQPLVPVPDRQNDCCIPFNGSNQDAEYAQKFLTDLAASPGNPTNPSRRDACPICLNRIKDSIRLSCGHQVCRACLEAQCRVADVHGLPIRCFGAQQTCLKPVLIQDLSKYMPGAILDRLLGRSLDVYLRNYWDRLQQCVTTGCPNIFLVTDPARPHVCSRCLISICTRCKTLSHEGINCQENTRLICREQKYESLEAIPTVTIQLADLVLGRRLPSSSHEPSYRVF</sequence>
<dbReference type="InterPro" id="IPR031127">
    <property type="entry name" value="E3_UB_ligase_RBR"/>
</dbReference>
<evidence type="ECO:0000256" key="9">
    <source>
        <dbReference type="PROSITE-ProRule" id="PRU00175"/>
    </source>
</evidence>
<dbReference type="InterPro" id="IPR001841">
    <property type="entry name" value="Znf_RING"/>
</dbReference>
<keyword evidence="7" id="KW-0833">Ubl conjugation pathway</keyword>
<keyword evidence="4" id="KW-0479">Metal-binding</keyword>
<protein>
    <recommendedName>
        <fullName evidence="2">RBR-type E3 ubiquitin transferase</fullName>
        <ecNumber evidence="2">2.3.2.31</ecNumber>
    </recommendedName>
</protein>
<evidence type="ECO:0000256" key="10">
    <source>
        <dbReference type="SAM" id="MobiDB-lite"/>
    </source>
</evidence>
<keyword evidence="8" id="KW-0862">Zinc</keyword>
<keyword evidence="5" id="KW-0677">Repeat</keyword>
<dbReference type="OrthoDB" id="9977870at2759"/>
<dbReference type="InterPro" id="IPR002867">
    <property type="entry name" value="IBR_dom"/>
</dbReference>
<evidence type="ECO:0000256" key="8">
    <source>
        <dbReference type="ARBA" id="ARBA00022833"/>
    </source>
</evidence>
<dbReference type="PROSITE" id="PS50089">
    <property type="entry name" value="ZF_RING_2"/>
    <property type="match status" value="1"/>
</dbReference>
<keyword evidence="6 9" id="KW-0863">Zinc-finger</keyword>
<evidence type="ECO:0000256" key="1">
    <source>
        <dbReference type="ARBA" id="ARBA00001798"/>
    </source>
</evidence>
<dbReference type="Gene3D" id="3.30.40.10">
    <property type="entry name" value="Zinc/RING finger domain, C3HC4 (zinc finger)"/>
    <property type="match status" value="1"/>
</dbReference>
<keyword evidence="3" id="KW-0808">Transferase</keyword>
<evidence type="ECO:0000313" key="13">
    <source>
        <dbReference type="EMBL" id="RVX72230.1"/>
    </source>
</evidence>
<dbReference type="GO" id="GO:0008270">
    <property type="term" value="F:zinc ion binding"/>
    <property type="evidence" value="ECO:0007669"/>
    <property type="project" value="UniProtKB-KW"/>
</dbReference>
<comment type="catalytic activity">
    <reaction evidence="1">
        <text>[E2 ubiquitin-conjugating enzyme]-S-ubiquitinyl-L-cysteine + [acceptor protein]-L-lysine = [E2 ubiquitin-conjugating enzyme]-L-cysteine + [acceptor protein]-N(6)-ubiquitinyl-L-lysine.</text>
        <dbReference type="EC" id="2.3.2.31"/>
    </reaction>
</comment>
<dbReference type="PROSITE" id="PS00518">
    <property type="entry name" value="ZF_RING_1"/>
    <property type="match status" value="1"/>
</dbReference>
<evidence type="ECO:0000313" key="14">
    <source>
        <dbReference type="Proteomes" id="UP000288859"/>
    </source>
</evidence>
<dbReference type="InterPro" id="IPR017907">
    <property type="entry name" value="Znf_RING_CS"/>
</dbReference>
<evidence type="ECO:0000256" key="4">
    <source>
        <dbReference type="ARBA" id="ARBA00022723"/>
    </source>
</evidence>
<dbReference type="SUPFAM" id="SSF57850">
    <property type="entry name" value="RING/U-box"/>
    <property type="match status" value="1"/>
</dbReference>
<evidence type="ECO:0000259" key="12">
    <source>
        <dbReference type="PROSITE" id="PS51873"/>
    </source>
</evidence>
<dbReference type="Proteomes" id="UP000288859">
    <property type="component" value="Unassembled WGS sequence"/>
</dbReference>
<organism evidence="13 14">
    <name type="scientific">Exophiala mesophila</name>
    <name type="common">Black yeast-like fungus</name>
    <dbReference type="NCBI Taxonomy" id="212818"/>
    <lineage>
        <taxon>Eukaryota</taxon>
        <taxon>Fungi</taxon>
        <taxon>Dikarya</taxon>
        <taxon>Ascomycota</taxon>
        <taxon>Pezizomycotina</taxon>
        <taxon>Eurotiomycetes</taxon>
        <taxon>Chaetothyriomycetidae</taxon>
        <taxon>Chaetothyriales</taxon>
        <taxon>Herpotrichiellaceae</taxon>
        <taxon>Exophiala</taxon>
    </lineage>
</organism>
<evidence type="ECO:0000256" key="3">
    <source>
        <dbReference type="ARBA" id="ARBA00022679"/>
    </source>
</evidence>
<dbReference type="CDD" id="cd20335">
    <property type="entry name" value="BRcat_RBR"/>
    <property type="match status" value="1"/>
</dbReference>
<dbReference type="InterPro" id="IPR044066">
    <property type="entry name" value="TRIAD_supradom"/>
</dbReference>
<feature type="region of interest" description="Disordered" evidence="10">
    <location>
        <begin position="1"/>
        <end position="45"/>
    </location>
</feature>
<feature type="domain" description="RING-type" evidence="11">
    <location>
        <begin position="479"/>
        <end position="519"/>
    </location>
</feature>
<comment type="caution">
    <text evidence="13">The sequence shown here is derived from an EMBL/GenBank/DDBJ whole genome shotgun (WGS) entry which is preliminary data.</text>
</comment>
<dbReference type="PROSITE" id="PS51873">
    <property type="entry name" value="TRIAD"/>
    <property type="match status" value="1"/>
</dbReference>
<evidence type="ECO:0000256" key="7">
    <source>
        <dbReference type="ARBA" id="ARBA00022786"/>
    </source>
</evidence>
<dbReference type="AlphaFoldDB" id="A0A438N8W5"/>
<proteinExistence type="predicted"/>
<reference evidence="13 14" key="1">
    <citation type="submission" date="2017-03" db="EMBL/GenBank/DDBJ databases">
        <title>Genomes of endolithic fungi from Antarctica.</title>
        <authorList>
            <person name="Coleine C."/>
            <person name="Masonjones S."/>
            <person name="Stajich J.E."/>
        </authorList>
    </citation>
    <scope>NUCLEOTIDE SEQUENCE [LARGE SCALE GENOMIC DNA]</scope>
    <source>
        <strain evidence="13 14">CCFEE 6314</strain>
    </source>
</reference>
<dbReference type="EMBL" id="NAJM01000013">
    <property type="protein sequence ID" value="RVX72230.1"/>
    <property type="molecule type" value="Genomic_DNA"/>
</dbReference>
<evidence type="ECO:0000256" key="6">
    <source>
        <dbReference type="ARBA" id="ARBA00022771"/>
    </source>
</evidence>